<comment type="similarity">
    <text evidence="1 8">Belongs to the TRAFAC class translation factor GTPase superfamily. Classic translation factor GTPase family. EF-G/EF-2 subfamily.</text>
</comment>
<dbReference type="Gene3D" id="3.40.50.300">
    <property type="entry name" value="P-loop containing nucleotide triphosphate hydrolases"/>
    <property type="match status" value="1"/>
</dbReference>
<evidence type="ECO:0000256" key="3">
    <source>
        <dbReference type="ARBA" id="ARBA00022741"/>
    </source>
</evidence>
<evidence type="ECO:0000256" key="4">
    <source>
        <dbReference type="ARBA" id="ARBA00022768"/>
    </source>
</evidence>
<gene>
    <name evidence="8 10" type="primary">fusA</name>
    <name evidence="10" type="ORF">C1I89_24445</name>
</gene>
<dbReference type="PRINTS" id="PR00315">
    <property type="entry name" value="ELONGATNFCT"/>
</dbReference>
<dbReference type="HAMAP" id="MF_00054_B">
    <property type="entry name" value="EF_G_EF_2_B"/>
    <property type="match status" value="1"/>
</dbReference>
<dbReference type="InterPro" id="IPR000795">
    <property type="entry name" value="T_Tr_GTP-bd_dom"/>
</dbReference>
<dbReference type="RefSeq" id="WP_102775021.1">
    <property type="nucleotide sequence ID" value="NZ_POQS01000007.1"/>
</dbReference>
<keyword evidence="4 8" id="KW-0251">Elongation factor</keyword>
<dbReference type="NCBIfam" id="TIGR00484">
    <property type="entry name" value="EF-G"/>
    <property type="match status" value="1"/>
</dbReference>
<dbReference type="InterPro" id="IPR041095">
    <property type="entry name" value="EFG_II"/>
</dbReference>
<dbReference type="FunFam" id="3.30.230.10:FF:000003">
    <property type="entry name" value="Elongation factor G"/>
    <property type="match status" value="1"/>
</dbReference>
<dbReference type="InterPro" id="IPR035647">
    <property type="entry name" value="EFG_III/V"/>
</dbReference>
<dbReference type="InterPro" id="IPR014721">
    <property type="entry name" value="Ribsml_uS5_D2-typ_fold_subgr"/>
</dbReference>
<comment type="caution">
    <text evidence="10">The sequence shown here is derived from an EMBL/GenBank/DDBJ whole genome shotgun (WGS) entry which is preliminary data.</text>
</comment>
<dbReference type="GO" id="GO:0005737">
    <property type="term" value="C:cytoplasm"/>
    <property type="evidence" value="ECO:0007669"/>
    <property type="project" value="UniProtKB-SubCell"/>
</dbReference>
<evidence type="ECO:0000256" key="6">
    <source>
        <dbReference type="ARBA" id="ARBA00023134"/>
    </source>
</evidence>
<dbReference type="NCBIfam" id="TIGR00231">
    <property type="entry name" value="small_GTP"/>
    <property type="match status" value="1"/>
</dbReference>
<dbReference type="Pfam" id="PF03144">
    <property type="entry name" value="GTP_EFTU_D2"/>
    <property type="match status" value="1"/>
</dbReference>
<evidence type="ECO:0000256" key="1">
    <source>
        <dbReference type="ARBA" id="ARBA00005870"/>
    </source>
</evidence>
<keyword evidence="8" id="KW-0963">Cytoplasm</keyword>
<dbReference type="InterPro" id="IPR035649">
    <property type="entry name" value="EFG_V"/>
</dbReference>
<dbReference type="GO" id="GO:0003924">
    <property type="term" value="F:GTPase activity"/>
    <property type="evidence" value="ECO:0007669"/>
    <property type="project" value="InterPro"/>
</dbReference>
<evidence type="ECO:0000313" key="10">
    <source>
        <dbReference type="EMBL" id="PND31024.1"/>
    </source>
</evidence>
<name>A0A2N8KC29_9BURK</name>
<dbReference type="AlphaFoldDB" id="A0A2N8KC29"/>
<dbReference type="GO" id="GO:0005525">
    <property type="term" value="F:GTP binding"/>
    <property type="evidence" value="ECO:0007669"/>
    <property type="project" value="UniProtKB-UniRule"/>
</dbReference>
<dbReference type="NCBIfam" id="NF009381">
    <property type="entry name" value="PRK12740.1-5"/>
    <property type="match status" value="1"/>
</dbReference>
<evidence type="ECO:0000256" key="7">
    <source>
        <dbReference type="ARBA" id="ARBA00024731"/>
    </source>
</evidence>
<comment type="subcellular location">
    <subcellularLocation>
        <location evidence="8">Cytoplasm</location>
    </subcellularLocation>
</comment>
<dbReference type="InterPro" id="IPR004161">
    <property type="entry name" value="EFTu-like_2"/>
</dbReference>
<dbReference type="FunFam" id="3.40.50.300:FF:000029">
    <property type="entry name" value="Elongation factor G"/>
    <property type="match status" value="1"/>
</dbReference>
<dbReference type="SUPFAM" id="SSF54211">
    <property type="entry name" value="Ribosomal protein S5 domain 2-like"/>
    <property type="match status" value="1"/>
</dbReference>
<feature type="domain" description="Tr-type G" evidence="9">
    <location>
        <begin position="8"/>
        <end position="290"/>
    </location>
</feature>
<protein>
    <recommendedName>
        <fullName evidence="2 8">Elongation factor G</fullName>
        <shortName evidence="8">EF-G</shortName>
    </recommendedName>
</protein>
<dbReference type="FunFam" id="2.40.30.10:FF:000006">
    <property type="entry name" value="Elongation factor G"/>
    <property type="match status" value="1"/>
</dbReference>
<evidence type="ECO:0000256" key="8">
    <source>
        <dbReference type="HAMAP-Rule" id="MF_00054"/>
    </source>
</evidence>
<sequence>MARKTPIERYRNIGISAHIDAGKTTTTERILFYTGVNHKIGEVHDGAATMDWMEQEQERGITITSAATTAFWRGMAKNYPEHRINIIDTPGHVDFTIEVERSMRVLDGACMVYCAVGGVQPQSETVWRQANKYGVPRLAFVNKMDRTGANFFKVYDQLKTRLRANPVPVVIPIGAEDTFKGVIDLVKMKAIIWDEASQGIKFEYEDIPAELQSTAEEWREKLVEAAAESSEELMNKYLETGALEEAEINLAIRQRTIAGEIQPMLCGTAFKNKGVQRMLDAVIDYLPSPVDIPPVEGTDDAGNEVKRQADDGEKFSALAFKLMTDPFVGQLTFVRVYSGVLKSGDTVYNPVKGKKERIGRILQMHANNREEIKEVLAGDIAAVVGLKDVTTGETLCDVDSHVTLERMEFPEPVISQAVEPKSKADQEKMGLALSRLAQEDPSFRVRSDEESGQTIISGMGELHLEILVDRMKREFGVEANVGKPQVAYRETIRKTCEEVEGKFVKQSGGRGQYGHVVLKVEPLEPGGGYEFVDAIKGGVVPREFIPAVDKGIQETLPSGILAGYPVVDVKVTLFFGSYHDVDSNENAFKMAGSMAFKEGMRKASPVLLEPMMAVEVETPEDYAGTVMGDLSSRRGMVQGMDDMVGGGKTIKAEVPLAEMFGYATNLRSLTQGRATYTMEFKHYSEAPKNVADEVIAARAK</sequence>
<evidence type="ECO:0000259" key="9">
    <source>
        <dbReference type="PROSITE" id="PS51722"/>
    </source>
</evidence>
<keyword evidence="6 8" id="KW-0342">GTP-binding</keyword>
<accession>A0A2N8KC29</accession>
<keyword evidence="3 8" id="KW-0547">Nucleotide-binding</keyword>
<keyword evidence="5 8" id="KW-0648">Protein biosynthesis</keyword>
<dbReference type="Gene3D" id="3.30.70.240">
    <property type="match status" value="1"/>
</dbReference>
<dbReference type="SUPFAM" id="SSF54980">
    <property type="entry name" value="EF-G C-terminal domain-like"/>
    <property type="match status" value="2"/>
</dbReference>
<dbReference type="PROSITE" id="PS51722">
    <property type="entry name" value="G_TR_2"/>
    <property type="match status" value="1"/>
</dbReference>
<dbReference type="EMBL" id="POQS01000007">
    <property type="protein sequence ID" value="PND31024.1"/>
    <property type="molecule type" value="Genomic_DNA"/>
</dbReference>
<comment type="function">
    <text evidence="7 8">Catalyzes the GTP-dependent ribosomal translocation step during translation elongation. During this step, the ribosome changes from the pre-translocational (PRE) to the post-translocational (POST) state as the newly formed A-site-bound peptidyl-tRNA and P-site-bound deacylated tRNA move to the P and E sites, respectively. Catalyzes the coordinated movement of the two tRNA molecules, the mRNA and conformational changes in the ribosome.</text>
</comment>
<dbReference type="Pfam" id="PF00009">
    <property type="entry name" value="GTP_EFTU"/>
    <property type="match status" value="1"/>
</dbReference>
<dbReference type="InterPro" id="IPR004540">
    <property type="entry name" value="Transl_elong_EFG/EF2"/>
</dbReference>
<dbReference type="PROSITE" id="PS00301">
    <property type="entry name" value="G_TR_1"/>
    <property type="match status" value="1"/>
</dbReference>
<feature type="binding site" evidence="8">
    <location>
        <begin position="17"/>
        <end position="24"/>
    </location>
    <ligand>
        <name>GTP</name>
        <dbReference type="ChEBI" id="CHEBI:37565"/>
    </ligand>
</feature>
<dbReference type="SUPFAM" id="SSF52540">
    <property type="entry name" value="P-loop containing nucleoside triphosphate hydrolases"/>
    <property type="match status" value="1"/>
</dbReference>
<dbReference type="InterPro" id="IPR005517">
    <property type="entry name" value="Transl_elong_EFG/EF2_IV"/>
</dbReference>
<dbReference type="CDD" id="cd16262">
    <property type="entry name" value="EFG_III"/>
    <property type="match status" value="1"/>
</dbReference>
<dbReference type="PANTHER" id="PTHR43261">
    <property type="entry name" value="TRANSLATION ELONGATION FACTOR G-RELATED"/>
    <property type="match status" value="1"/>
</dbReference>
<dbReference type="Gene3D" id="3.30.70.870">
    <property type="entry name" value="Elongation Factor G (Translational Gtpase), domain 3"/>
    <property type="match status" value="1"/>
</dbReference>
<dbReference type="CDD" id="cd03713">
    <property type="entry name" value="EFG_mtEFG_C"/>
    <property type="match status" value="1"/>
</dbReference>
<dbReference type="CDD" id="cd01886">
    <property type="entry name" value="EF-G"/>
    <property type="match status" value="1"/>
</dbReference>
<evidence type="ECO:0000256" key="2">
    <source>
        <dbReference type="ARBA" id="ARBA00017872"/>
    </source>
</evidence>
<evidence type="ECO:0000256" key="5">
    <source>
        <dbReference type="ARBA" id="ARBA00022917"/>
    </source>
</evidence>
<dbReference type="InterPro" id="IPR000640">
    <property type="entry name" value="EFG_V-like"/>
</dbReference>
<dbReference type="PANTHER" id="PTHR43261:SF1">
    <property type="entry name" value="RIBOSOME-RELEASING FACTOR 2, MITOCHONDRIAL"/>
    <property type="match status" value="1"/>
</dbReference>
<feature type="binding site" evidence="8">
    <location>
        <begin position="88"/>
        <end position="92"/>
    </location>
    <ligand>
        <name>GTP</name>
        <dbReference type="ChEBI" id="CHEBI:37565"/>
    </ligand>
</feature>
<dbReference type="Pfam" id="PF00679">
    <property type="entry name" value="EFG_C"/>
    <property type="match status" value="1"/>
</dbReference>
<dbReference type="NCBIfam" id="NF009379">
    <property type="entry name" value="PRK12740.1-3"/>
    <property type="match status" value="1"/>
</dbReference>
<dbReference type="Pfam" id="PF03764">
    <property type="entry name" value="EFG_IV"/>
    <property type="match status" value="1"/>
</dbReference>
<dbReference type="FunFam" id="3.30.70.870:FF:000001">
    <property type="entry name" value="Elongation factor G"/>
    <property type="match status" value="1"/>
</dbReference>
<dbReference type="GO" id="GO:0097216">
    <property type="term" value="F:guanosine tetraphosphate binding"/>
    <property type="evidence" value="ECO:0007669"/>
    <property type="project" value="UniProtKB-ARBA"/>
</dbReference>
<dbReference type="FunFam" id="3.30.70.240:FF:000001">
    <property type="entry name" value="Elongation factor G"/>
    <property type="match status" value="1"/>
</dbReference>
<dbReference type="InterPro" id="IPR020568">
    <property type="entry name" value="Ribosomal_Su5_D2-typ_SF"/>
</dbReference>
<dbReference type="Gene3D" id="2.40.30.10">
    <property type="entry name" value="Translation factors"/>
    <property type="match status" value="1"/>
</dbReference>
<dbReference type="Proteomes" id="UP000235994">
    <property type="component" value="Unassembled WGS sequence"/>
</dbReference>
<feature type="binding site" evidence="8">
    <location>
        <begin position="142"/>
        <end position="145"/>
    </location>
    <ligand>
        <name>GTP</name>
        <dbReference type="ChEBI" id="CHEBI:37565"/>
    </ligand>
</feature>
<organism evidence="10 11">
    <name type="scientific">Achromobacter pulmonis</name>
    <dbReference type="NCBI Taxonomy" id="1389932"/>
    <lineage>
        <taxon>Bacteria</taxon>
        <taxon>Pseudomonadati</taxon>
        <taxon>Pseudomonadota</taxon>
        <taxon>Betaproteobacteria</taxon>
        <taxon>Burkholderiales</taxon>
        <taxon>Alcaligenaceae</taxon>
        <taxon>Achromobacter</taxon>
    </lineage>
</organism>
<reference evidence="10 11" key="1">
    <citation type="submission" date="2018-01" db="EMBL/GenBank/DDBJ databases">
        <title>The draft genome of an aniline degradation strain ANB-1.</title>
        <authorList>
            <person name="Zhang L."/>
            <person name="Jiang J."/>
        </authorList>
    </citation>
    <scope>NUCLEOTIDE SEQUENCE [LARGE SCALE GENOMIC DNA]</scope>
    <source>
        <strain evidence="10 11">ANB-1</strain>
    </source>
</reference>
<dbReference type="CDD" id="cd01434">
    <property type="entry name" value="EFG_mtEFG1_IV"/>
    <property type="match status" value="1"/>
</dbReference>
<dbReference type="GO" id="GO:0032790">
    <property type="term" value="P:ribosome disassembly"/>
    <property type="evidence" value="ECO:0007669"/>
    <property type="project" value="TreeGrafter"/>
</dbReference>
<evidence type="ECO:0000313" key="11">
    <source>
        <dbReference type="Proteomes" id="UP000235994"/>
    </source>
</evidence>
<dbReference type="InterPro" id="IPR031157">
    <property type="entry name" value="G_TR_CS"/>
</dbReference>
<dbReference type="SMART" id="SM00838">
    <property type="entry name" value="EFG_C"/>
    <property type="match status" value="1"/>
</dbReference>
<proteinExistence type="inferred from homology"/>
<dbReference type="InterPro" id="IPR047872">
    <property type="entry name" value="EFG_IV"/>
</dbReference>
<dbReference type="Pfam" id="PF14492">
    <property type="entry name" value="EFG_III"/>
    <property type="match status" value="1"/>
</dbReference>
<dbReference type="InterPro" id="IPR027417">
    <property type="entry name" value="P-loop_NTPase"/>
</dbReference>
<dbReference type="InterPro" id="IPR009022">
    <property type="entry name" value="EFG_III"/>
</dbReference>
<keyword evidence="11" id="KW-1185">Reference proteome</keyword>
<dbReference type="InterPro" id="IPR005225">
    <property type="entry name" value="Small_GTP-bd"/>
</dbReference>
<dbReference type="Gene3D" id="3.30.230.10">
    <property type="match status" value="1"/>
</dbReference>
<dbReference type="CDD" id="cd04088">
    <property type="entry name" value="EFG_mtEFG_II"/>
    <property type="match status" value="1"/>
</dbReference>
<dbReference type="GO" id="GO:0003746">
    <property type="term" value="F:translation elongation factor activity"/>
    <property type="evidence" value="ECO:0007669"/>
    <property type="project" value="UniProtKB-UniRule"/>
</dbReference>
<dbReference type="SUPFAM" id="SSF50447">
    <property type="entry name" value="Translation proteins"/>
    <property type="match status" value="1"/>
</dbReference>
<dbReference type="InterPro" id="IPR009000">
    <property type="entry name" value="Transl_B-barrel_sf"/>
</dbReference>
<dbReference type="SMART" id="SM00889">
    <property type="entry name" value="EFG_IV"/>
    <property type="match status" value="1"/>
</dbReference>